<proteinExistence type="inferred from homology"/>
<feature type="domain" description="Tyr recombinase" evidence="6">
    <location>
        <begin position="211"/>
        <end position="391"/>
    </location>
</feature>
<dbReference type="Proteomes" id="UP001230466">
    <property type="component" value="Unassembled WGS sequence"/>
</dbReference>
<dbReference type="RefSeq" id="WP_211597016.1">
    <property type="nucleotide sequence ID" value="NZ_JAGRQI010000001.1"/>
</dbReference>
<evidence type="ECO:0000259" key="6">
    <source>
        <dbReference type="PROSITE" id="PS51898"/>
    </source>
</evidence>
<evidence type="ECO:0000256" key="1">
    <source>
        <dbReference type="ARBA" id="ARBA00008857"/>
    </source>
</evidence>
<keyword evidence="4" id="KW-0233">DNA recombination</keyword>
<feature type="domain" description="Core-binding (CB)" evidence="7">
    <location>
        <begin position="105"/>
        <end position="188"/>
    </location>
</feature>
<dbReference type="GO" id="GO:0006310">
    <property type="term" value="P:DNA recombination"/>
    <property type="evidence" value="ECO:0007669"/>
    <property type="project" value="UniProtKB-KW"/>
</dbReference>
<dbReference type="Gene3D" id="1.10.443.10">
    <property type="entry name" value="Intergrase catalytic core"/>
    <property type="match status" value="1"/>
</dbReference>
<dbReference type="Gene3D" id="1.10.150.130">
    <property type="match status" value="1"/>
</dbReference>
<dbReference type="PROSITE" id="PS51898">
    <property type="entry name" value="TYR_RECOMBINASE"/>
    <property type="match status" value="1"/>
</dbReference>
<dbReference type="InterPro" id="IPR038488">
    <property type="entry name" value="Integrase_DNA-bd_sf"/>
</dbReference>
<dbReference type="GO" id="GO:0003677">
    <property type="term" value="F:DNA binding"/>
    <property type="evidence" value="ECO:0007669"/>
    <property type="project" value="UniProtKB-UniRule"/>
</dbReference>
<comment type="similarity">
    <text evidence="1">Belongs to the 'phage' integrase family.</text>
</comment>
<gene>
    <name evidence="8" type="ORF">QJU78_10105</name>
</gene>
<dbReference type="InterPro" id="IPR044068">
    <property type="entry name" value="CB"/>
</dbReference>
<evidence type="ECO:0000256" key="3">
    <source>
        <dbReference type="ARBA" id="ARBA00023125"/>
    </source>
</evidence>
<dbReference type="InterPro" id="IPR025166">
    <property type="entry name" value="Integrase_DNA_bind_dom"/>
</dbReference>
<dbReference type="InterPro" id="IPR002104">
    <property type="entry name" value="Integrase_catalytic"/>
</dbReference>
<dbReference type="InterPro" id="IPR013762">
    <property type="entry name" value="Integrase-like_cat_sf"/>
</dbReference>
<dbReference type="PANTHER" id="PTHR30629:SF6">
    <property type="entry name" value="PROPHAGE INTEGRASE INTA-RELATED"/>
    <property type="match status" value="1"/>
</dbReference>
<accession>A0AAW8CS69</accession>
<dbReference type="InterPro" id="IPR053876">
    <property type="entry name" value="Phage_int_M"/>
</dbReference>
<dbReference type="AlphaFoldDB" id="A0AAW8CS69"/>
<keyword evidence="3 5" id="KW-0238">DNA-binding</keyword>
<dbReference type="InterPro" id="IPR011010">
    <property type="entry name" value="DNA_brk_join_enz"/>
</dbReference>
<keyword evidence="2" id="KW-0229">DNA integration</keyword>
<reference evidence="8" key="1">
    <citation type="journal article" date="2023" name="Front. Microbiol.">
        <title>Phylogeography and host specificity of Pasteurellaceae pathogenic to sea-farmed fish in the north-east Atlantic.</title>
        <authorList>
            <person name="Gulla S."/>
            <person name="Colquhoun D.J."/>
            <person name="Olsen A.B."/>
            <person name="Spilsberg B."/>
            <person name="Lagesen K."/>
            <person name="Aakesson C.P."/>
            <person name="Strom S."/>
            <person name="Manji F."/>
            <person name="Birkbeck T.H."/>
            <person name="Nilsen H.K."/>
        </authorList>
    </citation>
    <scope>NUCLEOTIDE SEQUENCE</scope>
    <source>
        <strain evidence="8">VIB1234</strain>
    </source>
</reference>
<dbReference type="PANTHER" id="PTHR30629">
    <property type="entry name" value="PROPHAGE INTEGRASE"/>
    <property type="match status" value="1"/>
</dbReference>
<dbReference type="Pfam" id="PF00589">
    <property type="entry name" value="Phage_integrase"/>
    <property type="match status" value="1"/>
</dbReference>
<evidence type="ECO:0000256" key="2">
    <source>
        <dbReference type="ARBA" id="ARBA00022908"/>
    </source>
</evidence>
<dbReference type="PROSITE" id="PS51900">
    <property type="entry name" value="CB"/>
    <property type="match status" value="1"/>
</dbReference>
<dbReference type="SUPFAM" id="SSF56349">
    <property type="entry name" value="DNA breaking-rejoining enzymes"/>
    <property type="match status" value="1"/>
</dbReference>
<dbReference type="InterPro" id="IPR010998">
    <property type="entry name" value="Integrase_recombinase_N"/>
</dbReference>
<dbReference type="CDD" id="cd00801">
    <property type="entry name" value="INT_P4_C"/>
    <property type="match status" value="1"/>
</dbReference>
<evidence type="ECO:0000256" key="5">
    <source>
        <dbReference type="PROSITE-ProRule" id="PRU01248"/>
    </source>
</evidence>
<evidence type="ECO:0000313" key="8">
    <source>
        <dbReference type="EMBL" id="MDP8188106.1"/>
    </source>
</evidence>
<comment type="caution">
    <text evidence="8">The sequence shown here is derived from an EMBL/GenBank/DDBJ whole genome shotgun (WGS) entry which is preliminary data.</text>
</comment>
<dbReference type="Pfam" id="PF22022">
    <property type="entry name" value="Phage_int_M"/>
    <property type="match status" value="1"/>
</dbReference>
<evidence type="ECO:0000313" key="9">
    <source>
        <dbReference type="Proteomes" id="UP001230466"/>
    </source>
</evidence>
<protein>
    <submittedName>
        <fullName evidence="8">Integrase arm-type DNA-binding domain-containing protein</fullName>
    </submittedName>
</protein>
<dbReference type="GO" id="GO:0015074">
    <property type="term" value="P:DNA integration"/>
    <property type="evidence" value="ECO:0007669"/>
    <property type="project" value="UniProtKB-KW"/>
</dbReference>
<dbReference type="EMBL" id="JASAYJ010000029">
    <property type="protein sequence ID" value="MDP8188106.1"/>
    <property type="molecule type" value="Genomic_DNA"/>
</dbReference>
<name>A0AAW8CS69_9PAST</name>
<evidence type="ECO:0000259" key="7">
    <source>
        <dbReference type="PROSITE" id="PS51900"/>
    </source>
</evidence>
<dbReference type="Gene3D" id="3.30.160.390">
    <property type="entry name" value="Integrase, DNA-binding domain"/>
    <property type="match status" value="1"/>
</dbReference>
<dbReference type="InterPro" id="IPR050808">
    <property type="entry name" value="Phage_Integrase"/>
</dbReference>
<sequence>MAKVVKSLTNTEIEKAKPKDKEYNLSDGGGLQLRIKTNNSKVWLFNYCQPITKKRTNLKIGNYPAITLAQARKQRDEYKALLSQNIDPQAHRQKLQDEQLNKVTNTFKKVAFDWFEHRKTRANFSDNTAKDVWRMIEKHLFPHFADLPITEITAPLAIKTFKPLQDKGTLETLKRCIQKLNEIMTYALHREIIPHNPTANLSKEFDSPVVKHFKTITPDDLPEFMNALNKAQIHISTRNLILWQLLTMTRPNESATAKFEDIDEKNKIWTLYIKKGIKENNQGRIHKVTLSRQVMALLQEIKKTSHGVYLFPHYSNPITHCNTQTANSAIKRMGFNGKLVAHGLRSIASTYLNEKGYPPDLIEVALSHINSDKVRMAYNRAEYISQRRKMLQDWADFVDECSQNRIPQYHLKIVNE</sequence>
<organism evidence="8 9">
    <name type="scientific">Pasteurella atlantica</name>
    <dbReference type="NCBI Taxonomy" id="2827233"/>
    <lineage>
        <taxon>Bacteria</taxon>
        <taxon>Pseudomonadati</taxon>
        <taxon>Pseudomonadota</taxon>
        <taxon>Gammaproteobacteria</taxon>
        <taxon>Pasteurellales</taxon>
        <taxon>Pasteurellaceae</taxon>
        <taxon>Pasteurella</taxon>
    </lineage>
</organism>
<evidence type="ECO:0000256" key="4">
    <source>
        <dbReference type="ARBA" id="ARBA00023172"/>
    </source>
</evidence>
<dbReference type="Pfam" id="PF13356">
    <property type="entry name" value="Arm-DNA-bind_3"/>
    <property type="match status" value="1"/>
</dbReference>